<dbReference type="PRINTS" id="PR01036">
    <property type="entry name" value="TCRTETB"/>
</dbReference>
<evidence type="ECO:0000256" key="3">
    <source>
        <dbReference type="ARBA" id="ARBA00022989"/>
    </source>
</evidence>
<gene>
    <name evidence="8" type="ORF">TRUGW13939_10463</name>
</gene>
<keyword evidence="9" id="KW-1185">Reference proteome</keyword>
<dbReference type="Pfam" id="PF07690">
    <property type="entry name" value="MFS_1"/>
    <property type="match status" value="1"/>
</dbReference>
<evidence type="ECO:0000256" key="2">
    <source>
        <dbReference type="ARBA" id="ARBA00022692"/>
    </source>
</evidence>
<evidence type="ECO:0000256" key="6">
    <source>
        <dbReference type="SAM" id="Phobius"/>
    </source>
</evidence>
<feature type="domain" description="Major facilitator superfamily (MFS) profile" evidence="7">
    <location>
        <begin position="46"/>
        <end position="531"/>
    </location>
</feature>
<reference evidence="9" key="1">
    <citation type="submission" date="2020-06" db="EMBL/GenBank/DDBJ databases">
        <title>A chromosome-scale genome assembly of Talaromyces rugulosus W13939.</title>
        <authorList>
            <person name="Wang B."/>
            <person name="Guo L."/>
            <person name="Ye K."/>
            <person name="Wang L."/>
        </authorList>
    </citation>
    <scope>NUCLEOTIDE SEQUENCE [LARGE SCALE GENOMIC DNA]</scope>
    <source>
        <strain evidence="9">W13939</strain>
    </source>
</reference>
<evidence type="ECO:0000313" key="9">
    <source>
        <dbReference type="Proteomes" id="UP000509510"/>
    </source>
</evidence>
<dbReference type="EMBL" id="CP055903">
    <property type="protein sequence ID" value="QKX63294.1"/>
    <property type="molecule type" value="Genomic_DNA"/>
</dbReference>
<comment type="subcellular location">
    <subcellularLocation>
        <location evidence="1">Membrane</location>
        <topology evidence="1">Multi-pass membrane protein</topology>
    </subcellularLocation>
</comment>
<feature type="region of interest" description="Disordered" evidence="5">
    <location>
        <begin position="533"/>
        <end position="566"/>
    </location>
</feature>
<feature type="transmembrane region" description="Helical" evidence="6">
    <location>
        <begin position="203"/>
        <end position="222"/>
    </location>
</feature>
<dbReference type="SUPFAM" id="SSF103473">
    <property type="entry name" value="MFS general substrate transporter"/>
    <property type="match status" value="1"/>
</dbReference>
<feature type="transmembrane region" description="Helical" evidence="6">
    <location>
        <begin position="443"/>
        <end position="461"/>
    </location>
</feature>
<evidence type="ECO:0000256" key="5">
    <source>
        <dbReference type="SAM" id="MobiDB-lite"/>
    </source>
</evidence>
<dbReference type="RefSeq" id="XP_035349468.1">
    <property type="nucleotide sequence ID" value="XM_035493575.1"/>
</dbReference>
<feature type="transmembrane region" description="Helical" evidence="6">
    <location>
        <begin position="508"/>
        <end position="526"/>
    </location>
</feature>
<feature type="transmembrane region" description="Helical" evidence="6">
    <location>
        <begin position="136"/>
        <end position="157"/>
    </location>
</feature>
<dbReference type="InterPro" id="IPR020846">
    <property type="entry name" value="MFS_dom"/>
</dbReference>
<evidence type="ECO:0000259" key="7">
    <source>
        <dbReference type="PROSITE" id="PS50850"/>
    </source>
</evidence>
<evidence type="ECO:0000256" key="1">
    <source>
        <dbReference type="ARBA" id="ARBA00004141"/>
    </source>
</evidence>
<feature type="transmembrane region" description="Helical" evidence="6">
    <location>
        <begin position="340"/>
        <end position="361"/>
    </location>
</feature>
<feature type="transmembrane region" description="Helical" evidence="6">
    <location>
        <begin position="373"/>
        <end position="391"/>
    </location>
</feature>
<feature type="transmembrane region" description="Helical" evidence="6">
    <location>
        <begin position="308"/>
        <end position="328"/>
    </location>
</feature>
<keyword evidence="3 6" id="KW-1133">Transmembrane helix</keyword>
<dbReference type="GO" id="GO:0022857">
    <property type="term" value="F:transmembrane transporter activity"/>
    <property type="evidence" value="ECO:0007669"/>
    <property type="project" value="InterPro"/>
</dbReference>
<dbReference type="InterPro" id="IPR036259">
    <property type="entry name" value="MFS_trans_sf"/>
</dbReference>
<evidence type="ECO:0000313" key="8">
    <source>
        <dbReference type="EMBL" id="QKX63294.1"/>
    </source>
</evidence>
<dbReference type="AlphaFoldDB" id="A0A7H8RA39"/>
<name>A0A7H8RA39_TALRU</name>
<dbReference type="Gene3D" id="1.20.1250.20">
    <property type="entry name" value="MFS general substrate transporter like domains"/>
    <property type="match status" value="1"/>
</dbReference>
<feature type="transmembrane region" description="Helical" evidence="6">
    <location>
        <begin position="169"/>
        <end position="191"/>
    </location>
</feature>
<feature type="transmembrane region" description="Helical" evidence="6">
    <location>
        <begin position="111"/>
        <end position="130"/>
    </location>
</feature>
<sequence>MALSKSENDSPTPVVNHDGDTKAPATLETFKDQQANILPHKKLMVVFPVIALAQMISYLDQTSVSTAVPSIGAALNMGPSISWVPTCFLVASTSIQLINGRLSDIVGRKPLLLTCMGILAVADLCAGFSTSPGMLFTFRTIAGLGGGAITALVMIVASDITTLEQRGKYNGFIGAMVGLGNGIGPLIGGALTQKASWRWCFWFISPVIVAVMVLIAIVIPPSNVRGKAGAKVRMIDWLGLFINIAAVVLILIPISEGGSIYPWKSPLVIATLVIGALLIPAFVFVEWKIAKLPMMPIRLFQSDMSANLVLIQGTLHGVVYWANLYYVPLYLQNVRGYNPIMSGVIILPMVASHGVGSLVSGQIISRTGHYNPTIITSNLIWTIGAALQTIYTRTTPVWAICVIGFLQGVGIGGAFQPGLVALLAHSRKADRAVANSLRNFLRIMGGSVGLTISGAILNNVMKDKLSSFLSSETIGQITSSSYAMESMNLSTTQTEKVLDAYMSGMHDIFVMYAPIIGICFICAVLIKDEGVAEKDANQQPPAPKSEQSVESSDRVVMSPEVREEKV</sequence>
<dbReference type="GO" id="GO:0005886">
    <property type="term" value="C:plasma membrane"/>
    <property type="evidence" value="ECO:0007669"/>
    <property type="project" value="TreeGrafter"/>
</dbReference>
<evidence type="ECO:0000256" key="4">
    <source>
        <dbReference type="ARBA" id="ARBA00023136"/>
    </source>
</evidence>
<dbReference type="OrthoDB" id="6770063at2759"/>
<dbReference type="InterPro" id="IPR011701">
    <property type="entry name" value="MFS"/>
</dbReference>
<dbReference type="PROSITE" id="PS50850">
    <property type="entry name" value="MFS"/>
    <property type="match status" value="1"/>
</dbReference>
<keyword evidence="4 6" id="KW-0472">Membrane</keyword>
<feature type="transmembrane region" description="Helical" evidence="6">
    <location>
        <begin position="397"/>
        <end position="423"/>
    </location>
</feature>
<organism evidence="8 9">
    <name type="scientific">Talaromyces rugulosus</name>
    <name type="common">Penicillium rugulosum</name>
    <dbReference type="NCBI Taxonomy" id="121627"/>
    <lineage>
        <taxon>Eukaryota</taxon>
        <taxon>Fungi</taxon>
        <taxon>Dikarya</taxon>
        <taxon>Ascomycota</taxon>
        <taxon>Pezizomycotina</taxon>
        <taxon>Eurotiomycetes</taxon>
        <taxon>Eurotiomycetidae</taxon>
        <taxon>Eurotiales</taxon>
        <taxon>Trichocomaceae</taxon>
        <taxon>Talaromyces</taxon>
        <taxon>Talaromyces sect. Islandici</taxon>
    </lineage>
</organism>
<dbReference type="CDD" id="cd17502">
    <property type="entry name" value="MFS_Azr1_MDR_like"/>
    <property type="match status" value="1"/>
</dbReference>
<feature type="region of interest" description="Disordered" evidence="5">
    <location>
        <begin position="1"/>
        <end position="22"/>
    </location>
</feature>
<dbReference type="Gene3D" id="1.20.1720.10">
    <property type="entry name" value="Multidrug resistance protein D"/>
    <property type="match status" value="1"/>
</dbReference>
<feature type="transmembrane region" description="Helical" evidence="6">
    <location>
        <begin position="267"/>
        <end position="287"/>
    </location>
</feature>
<protein>
    <recommendedName>
        <fullName evidence="7">Major facilitator superfamily (MFS) profile domain-containing protein</fullName>
    </recommendedName>
</protein>
<dbReference type="GeneID" id="55997943"/>
<dbReference type="Proteomes" id="UP000509510">
    <property type="component" value="Chromosome VI"/>
</dbReference>
<dbReference type="PANTHER" id="PTHR23501">
    <property type="entry name" value="MAJOR FACILITATOR SUPERFAMILY"/>
    <property type="match status" value="1"/>
</dbReference>
<feature type="transmembrane region" description="Helical" evidence="6">
    <location>
        <begin position="234"/>
        <end position="255"/>
    </location>
</feature>
<dbReference type="PANTHER" id="PTHR23501:SF78">
    <property type="entry name" value="MAJOR FACILITATOR SUPERFAMILY (MFS) PROFILE DOMAIN-CONTAINING PROTEIN-RELATED"/>
    <property type="match status" value="1"/>
</dbReference>
<dbReference type="KEGG" id="trg:TRUGW13939_10463"/>
<proteinExistence type="predicted"/>
<keyword evidence="2 6" id="KW-0812">Transmembrane</keyword>
<accession>A0A7H8RA39</accession>